<proteinExistence type="predicted"/>
<dbReference type="AlphaFoldDB" id="A0A0V1ET58"/>
<evidence type="ECO:0000313" key="2">
    <source>
        <dbReference type="EMBL" id="KRY77016.1"/>
    </source>
</evidence>
<comment type="caution">
    <text evidence="2">The sequence shown here is derived from an EMBL/GenBank/DDBJ whole genome shotgun (WGS) entry which is preliminary data.</text>
</comment>
<protein>
    <submittedName>
        <fullName evidence="2">Uncharacterized protein</fullName>
    </submittedName>
</protein>
<evidence type="ECO:0000313" key="3">
    <source>
        <dbReference type="Proteomes" id="UP000054632"/>
    </source>
</evidence>
<sequence>MNKVSHLNFESKKVTGKVHLLLMHWVQVYGVIVWVQFLIPSHSAKWMQSKCLQGNYSFYEEQIWLRLNQRN</sequence>
<organism evidence="2 3">
    <name type="scientific">Trichinella pseudospiralis</name>
    <name type="common">Parasitic roundworm</name>
    <dbReference type="NCBI Taxonomy" id="6337"/>
    <lineage>
        <taxon>Eukaryota</taxon>
        <taxon>Metazoa</taxon>
        <taxon>Ecdysozoa</taxon>
        <taxon>Nematoda</taxon>
        <taxon>Enoplea</taxon>
        <taxon>Dorylaimia</taxon>
        <taxon>Trichinellida</taxon>
        <taxon>Trichinellidae</taxon>
        <taxon>Trichinella</taxon>
    </lineage>
</organism>
<keyword evidence="1" id="KW-0812">Transmembrane</keyword>
<evidence type="ECO:0000256" key="1">
    <source>
        <dbReference type="SAM" id="Phobius"/>
    </source>
</evidence>
<accession>A0A0V1ET58</accession>
<reference evidence="2 3" key="1">
    <citation type="submission" date="2015-01" db="EMBL/GenBank/DDBJ databases">
        <title>Evolution of Trichinella species and genotypes.</title>
        <authorList>
            <person name="Korhonen P.K."/>
            <person name="Edoardo P."/>
            <person name="Giuseppe L.R."/>
            <person name="Gasser R.B."/>
        </authorList>
    </citation>
    <scope>NUCLEOTIDE SEQUENCE [LARGE SCALE GENOMIC DNA]</scope>
    <source>
        <strain evidence="2">ISS13</strain>
    </source>
</reference>
<dbReference type="EMBL" id="JYDR01000009">
    <property type="protein sequence ID" value="KRY77016.1"/>
    <property type="molecule type" value="Genomic_DNA"/>
</dbReference>
<feature type="transmembrane region" description="Helical" evidence="1">
    <location>
        <begin position="20"/>
        <end position="39"/>
    </location>
</feature>
<name>A0A0V1ET58_TRIPS</name>
<gene>
    <name evidence="2" type="ORF">T4A_3714</name>
</gene>
<keyword evidence="1" id="KW-1133">Transmembrane helix</keyword>
<keyword evidence="1" id="KW-0472">Membrane</keyword>
<dbReference type="Proteomes" id="UP000054632">
    <property type="component" value="Unassembled WGS sequence"/>
</dbReference>